<name>A0A8I0Q0L4_MORMO</name>
<dbReference type="GO" id="GO:0016301">
    <property type="term" value="F:kinase activity"/>
    <property type="evidence" value="ECO:0007669"/>
    <property type="project" value="UniProtKB-KW"/>
</dbReference>
<reference evidence="1" key="1">
    <citation type="submission" date="2017-12" db="EMBL/GenBank/DDBJ databases">
        <title>Genome sequencing and analysis.</title>
        <authorList>
            <person name="Huang Y.-T."/>
        </authorList>
    </citation>
    <scope>NUCLEOTIDE SEQUENCE</scope>
    <source>
        <strain evidence="1">VGH116</strain>
    </source>
</reference>
<evidence type="ECO:0000313" key="2">
    <source>
        <dbReference type="Proteomes" id="UP000650477"/>
    </source>
</evidence>
<sequence length="323" mass="36867">MSVSRDMAYPSDGRCYMINLTFPDYKHQQAYQYFSDEVYESLNYLLSYYRLPGISSEVPLSWQNCAIHYIAGKYAEDDEHAEAVTYLNQLMRKKTPLPLTISPLTSAGHSLAEKMILKIIRDDKQLGFGYCDDPVLAAAETEKITQALSVIHRCAPETGNEIDRFIHQIYLTQETADGSRFMRSGTNFYMWGMMFAYVHPSHSVAYYIDILAHECGHTALNILNAGDPLVLNPTDEVFAAPLRDDDRPMIGIFHALFVLSRICYVFSEIIRNSNGIPEPEYYDRLSSNLEKLRNTADIVRQHAILTETGKNIFTAICQRWNLS</sequence>
<dbReference type="EMBL" id="PKLF01000008">
    <property type="protein sequence ID" value="MBE8612719.1"/>
    <property type="molecule type" value="Genomic_DNA"/>
</dbReference>
<dbReference type="InterPro" id="IPR026337">
    <property type="entry name" value="AKG_HExxH"/>
</dbReference>
<accession>A0A8I0Q0L4</accession>
<dbReference type="Proteomes" id="UP000650477">
    <property type="component" value="Unassembled WGS sequence"/>
</dbReference>
<protein>
    <submittedName>
        <fullName evidence="1">Histidine kinase</fullName>
    </submittedName>
</protein>
<dbReference type="AlphaFoldDB" id="A0A8I0Q0L4"/>
<gene>
    <name evidence="1" type="ORF">CYG68_09840</name>
</gene>
<keyword evidence="1" id="KW-0808">Transferase</keyword>
<comment type="caution">
    <text evidence="1">The sequence shown here is derived from an EMBL/GenBank/DDBJ whole genome shotgun (WGS) entry which is preliminary data.</text>
</comment>
<organism evidence="1 2">
    <name type="scientific">Morganella morganii</name>
    <name type="common">Proteus morganii</name>
    <dbReference type="NCBI Taxonomy" id="582"/>
    <lineage>
        <taxon>Bacteria</taxon>
        <taxon>Pseudomonadati</taxon>
        <taxon>Pseudomonadota</taxon>
        <taxon>Gammaproteobacteria</taxon>
        <taxon>Enterobacterales</taxon>
        <taxon>Morganellaceae</taxon>
        <taxon>Morganella</taxon>
    </lineage>
</organism>
<keyword evidence="1" id="KW-0418">Kinase</keyword>
<evidence type="ECO:0000313" key="1">
    <source>
        <dbReference type="EMBL" id="MBE8612719.1"/>
    </source>
</evidence>
<proteinExistence type="predicted"/>
<dbReference type="NCBIfam" id="TIGR04267">
    <property type="entry name" value="mod_HExxH"/>
    <property type="match status" value="1"/>
</dbReference>